<keyword evidence="5" id="KW-1185">Reference proteome</keyword>
<feature type="domain" description="NB-ARC" evidence="2">
    <location>
        <begin position="184"/>
        <end position="287"/>
    </location>
</feature>
<protein>
    <submittedName>
        <fullName evidence="4">Tetratricopeptide (TPR) repeat</fullName>
    </submittedName>
</protein>
<evidence type="ECO:0000259" key="2">
    <source>
        <dbReference type="Pfam" id="PF00931"/>
    </source>
</evidence>
<dbReference type="RefSeq" id="WP_093843602.1">
    <property type="nucleotide sequence ID" value="NZ_FPAB01000005.1"/>
</dbReference>
<dbReference type="InterPro" id="IPR000157">
    <property type="entry name" value="TIR_dom"/>
</dbReference>
<dbReference type="Pfam" id="PF13676">
    <property type="entry name" value="TIR_2"/>
    <property type="match status" value="1"/>
</dbReference>
<accession>A0A1I6UEH2</accession>
<gene>
    <name evidence="4" type="ORF">SAMN05444716_105506</name>
</gene>
<reference evidence="5" key="1">
    <citation type="submission" date="2016-10" db="EMBL/GenBank/DDBJ databases">
        <authorList>
            <person name="Varghese N."/>
            <person name="Submissions S."/>
        </authorList>
    </citation>
    <scope>NUCLEOTIDE SEQUENCE [LARGE SCALE GENOMIC DNA]</scope>
    <source>
        <strain evidence="5">CGMCC 4.7047</strain>
    </source>
</reference>
<dbReference type="InterPro" id="IPR002182">
    <property type="entry name" value="NB-ARC"/>
</dbReference>
<dbReference type="SMART" id="SM00028">
    <property type="entry name" value="TPR"/>
    <property type="match status" value="2"/>
</dbReference>
<organism evidence="4 5">
    <name type="scientific">Streptomyces harbinensis</name>
    <dbReference type="NCBI Taxonomy" id="1176198"/>
    <lineage>
        <taxon>Bacteria</taxon>
        <taxon>Bacillati</taxon>
        <taxon>Actinomycetota</taxon>
        <taxon>Actinomycetes</taxon>
        <taxon>Kitasatosporales</taxon>
        <taxon>Streptomycetaceae</taxon>
        <taxon>Streptomyces</taxon>
    </lineage>
</organism>
<dbReference type="InterPro" id="IPR053137">
    <property type="entry name" value="NLR-like"/>
</dbReference>
<feature type="region of interest" description="Disordered" evidence="1">
    <location>
        <begin position="479"/>
        <end position="502"/>
    </location>
</feature>
<dbReference type="GO" id="GO:0043531">
    <property type="term" value="F:ADP binding"/>
    <property type="evidence" value="ECO:0007669"/>
    <property type="project" value="InterPro"/>
</dbReference>
<dbReference type="PANTHER" id="PTHR46082:SF6">
    <property type="entry name" value="AAA+ ATPASE DOMAIN-CONTAINING PROTEIN-RELATED"/>
    <property type="match status" value="1"/>
</dbReference>
<dbReference type="STRING" id="1176198.SAMN05444716_105506"/>
<evidence type="ECO:0000256" key="1">
    <source>
        <dbReference type="SAM" id="MobiDB-lite"/>
    </source>
</evidence>
<dbReference type="InterPro" id="IPR027417">
    <property type="entry name" value="P-loop_NTPase"/>
</dbReference>
<dbReference type="Gene3D" id="3.40.50.300">
    <property type="entry name" value="P-loop containing nucleotide triphosphate hydrolases"/>
    <property type="match status" value="1"/>
</dbReference>
<name>A0A1I6UEH2_9ACTN</name>
<dbReference type="Pfam" id="PF13374">
    <property type="entry name" value="TPR_10"/>
    <property type="match status" value="1"/>
</dbReference>
<evidence type="ECO:0000313" key="4">
    <source>
        <dbReference type="EMBL" id="SFS99811.1"/>
    </source>
</evidence>
<dbReference type="Pfam" id="PF00931">
    <property type="entry name" value="NB-ARC"/>
    <property type="match status" value="1"/>
</dbReference>
<sequence>MAGLRRTTPAERQRITISFAGFNRPWAAWIADRLEQHGCDVALQRWDPATEIPLVEALSDLLLTEGRVLVILSDWYFQMGPRSTEEWNQALRAVVAPNQRRFAAVSVTSAALPPAVAAFGGAAELWGVGAREAHRRLSHLLGLDGREADSSTTVGLRSGARFPYDQPRVWGGVPRRNIRFTGRETTLQTVYQRLSEADPGTAVVTLLGMSGVGKTQAAAEYVHRFGSAYDVVWWVPADTRGTLRQRLAELAPALGLTTGIEYGERLRAVRDALRRGDPYARWLLVLDGADDPGAIADLVPTGTGHVLITSQNREWGEHNTTLWEVPVYDRDESIAFVRRRARRISTTEADALAEALEDLPLALDQTAGALSDSPMPVTEYIELLRSGADIEMGLRVSTAFPMTYLTAFSIVLNRLRETEPAAVDLLRLCAWFAPGPVPLRLLRDVPARDLPERLAHLIDNPLLWNAALSKLVQYSVIRPDDPGDGDGEGSGRHGQDGPVPDTETIHLHRMVHQAVRAGMSEADSDTFSRVVRRALAAADPRRPDDTRLWSRYAELVPHLEASGALRSTHPETRRLVFNSLTYLYRSGEYRAGIQLAEAADAAWREVYGEDDPLLWELASQHTTLLRAVGEYTRTERMNREIIDKLGAVRGPKDLVVVRAHGGLAADLRGLGQYEEALLQDRRALELYQELVGDGDVRTLNTRNNIAVTLRLLGRYAEALELDRKTLEMRREVLRSRNPWTLSSELSCALDLRLLGRYEEALSLQERNVESHRLVLGPDNPRTLTTELNLALCQHRTGDRAGSRALLARLLERTEAVLGEEAPLHLKVATDFSFVHRETGDLDQAREIGEFALGSYRRLLGDRHPYTIGAGANHALVLRVVGERREAQWLIERSLEEMTAVLGPDHPWTLGIALNTAVGRNLEDDLERAAELSRDTVRRAAAALGHEHPLTLTCQLALASDLRGLRHRQEADQVEEAALNGLIASLGTHHTHTVAARSRSRVHWDFEPLLP</sequence>
<proteinExistence type="predicted"/>
<dbReference type="AlphaFoldDB" id="A0A1I6UEH2"/>
<dbReference type="EMBL" id="FPAB01000005">
    <property type="protein sequence ID" value="SFS99811.1"/>
    <property type="molecule type" value="Genomic_DNA"/>
</dbReference>
<dbReference type="SUPFAM" id="SSF48452">
    <property type="entry name" value="TPR-like"/>
    <property type="match status" value="3"/>
</dbReference>
<dbReference type="InterPro" id="IPR019734">
    <property type="entry name" value="TPR_rpt"/>
</dbReference>
<dbReference type="SUPFAM" id="SSF52540">
    <property type="entry name" value="P-loop containing nucleoside triphosphate hydrolases"/>
    <property type="match status" value="1"/>
</dbReference>
<dbReference type="NCBIfam" id="NF040586">
    <property type="entry name" value="FxSxx_TPR"/>
    <property type="match status" value="1"/>
</dbReference>
<dbReference type="Gene3D" id="1.25.40.10">
    <property type="entry name" value="Tetratricopeptide repeat domain"/>
    <property type="match status" value="2"/>
</dbReference>
<dbReference type="InterPro" id="IPR011990">
    <property type="entry name" value="TPR-like_helical_dom_sf"/>
</dbReference>
<evidence type="ECO:0000259" key="3">
    <source>
        <dbReference type="Pfam" id="PF13676"/>
    </source>
</evidence>
<feature type="domain" description="TIR" evidence="3">
    <location>
        <begin position="15"/>
        <end position="113"/>
    </location>
</feature>
<evidence type="ECO:0000313" key="5">
    <source>
        <dbReference type="Proteomes" id="UP000198873"/>
    </source>
</evidence>
<dbReference type="Pfam" id="PF13424">
    <property type="entry name" value="TPR_12"/>
    <property type="match status" value="2"/>
</dbReference>
<dbReference type="GO" id="GO:0007165">
    <property type="term" value="P:signal transduction"/>
    <property type="evidence" value="ECO:0007669"/>
    <property type="project" value="InterPro"/>
</dbReference>
<dbReference type="Proteomes" id="UP000198873">
    <property type="component" value="Unassembled WGS sequence"/>
</dbReference>
<dbReference type="PANTHER" id="PTHR46082">
    <property type="entry name" value="ATP/GTP-BINDING PROTEIN-RELATED"/>
    <property type="match status" value="1"/>
</dbReference>